<feature type="transmembrane region" description="Helical" evidence="1">
    <location>
        <begin position="170"/>
        <end position="187"/>
    </location>
</feature>
<accession>A0A8B9T0H2</accession>
<evidence type="ECO:0000313" key="3">
    <source>
        <dbReference type="Proteomes" id="UP000694400"/>
    </source>
</evidence>
<dbReference type="AlphaFoldDB" id="A0A8B9T0H2"/>
<reference evidence="2" key="2">
    <citation type="submission" date="2025-08" db="UniProtKB">
        <authorList>
            <consortium name="Ensembl"/>
        </authorList>
    </citation>
    <scope>IDENTIFICATION</scope>
</reference>
<keyword evidence="1" id="KW-1133">Transmembrane helix</keyword>
<name>A0A8B9T0H2_ANAPL</name>
<organism evidence="2 3">
    <name type="scientific">Anas platyrhynchos</name>
    <name type="common">Mallard</name>
    <name type="synonym">Anas boschas</name>
    <dbReference type="NCBI Taxonomy" id="8839"/>
    <lineage>
        <taxon>Eukaryota</taxon>
        <taxon>Metazoa</taxon>
        <taxon>Chordata</taxon>
        <taxon>Craniata</taxon>
        <taxon>Vertebrata</taxon>
        <taxon>Euteleostomi</taxon>
        <taxon>Archelosauria</taxon>
        <taxon>Archosauria</taxon>
        <taxon>Dinosauria</taxon>
        <taxon>Saurischia</taxon>
        <taxon>Theropoda</taxon>
        <taxon>Coelurosauria</taxon>
        <taxon>Aves</taxon>
        <taxon>Neognathae</taxon>
        <taxon>Galloanserae</taxon>
        <taxon>Anseriformes</taxon>
        <taxon>Anatidae</taxon>
        <taxon>Anatinae</taxon>
        <taxon>Anas</taxon>
    </lineage>
</organism>
<dbReference type="PANTHER" id="PTHR33559">
    <property type="entry name" value="PROTEASOME ASSEMBLY CHAPERONE 4"/>
    <property type="match status" value="1"/>
</dbReference>
<dbReference type="Ensembl" id="ENSAPLT00020015210.1">
    <property type="protein sequence ID" value="ENSAPLP00020014123.1"/>
    <property type="gene ID" value="ENSAPLG00020010288.1"/>
</dbReference>
<dbReference type="PANTHER" id="PTHR33559:SF1">
    <property type="entry name" value="PROTEASOME ASSEMBLY CHAPERONE 4"/>
    <property type="match status" value="1"/>
</dbReference>
<reference evidence="2" key="1">
    <citation type="submission" date="2019-08" db="EMBL/GenBank/DDBJ databases">
        <title>Three high-quality genomes provides insights into domestication of ducks.</title>
        <authorList>
            <person name="Hou Z.C."/>
            <person name="Zhu F."/>
            <person name="Yin Z.T."/>
            <person name="Zhang F."/>
        </authorList>
    </citation>
    <scope>NUCLEOTIDE SEQUENCE [LARGE SCALE GENOMIC DNA]</scope>
</reference>
<evidence type="ECO:0008006" key="4">
    <source>
        <dbReference type="Google" id="ProtNLM"/>
    </source>
</evidence>
<evidence type="ECO:0000256" key="1">
    <source>
        <dbReference type="SAM" id="Phobius"/>
    </source>
</evidence>
<protein>
    <recommendedName>
        <fullName evidence="4">Proteasome assembly chaperone 4</fullName>
    </recommendedName>
</protein>
<keyword evidence="1" id="KW-0812">Transmembrane</keyword>
<dbReference type="GO" id="GO:0043248">
    <property type="term" value="P:proteasome assembly"/>
    <property type="evidence" value="ECO:0007669"/>
    <property type="project" value="InterPro"/>
</dbReference>
<proteinExistence type="predicted"/>
<sequence length="365" mass="40774">RTPPLKKEQTYGCRKRNVTQREVLGACQEHTNSTRPLPRQLCHQFACFLQFLRAQSQSPARCWDSWRPLLEQQRVCSHHLEANPRGDKAFGQAGDQQTCCGVARACRNRLGEQQGTNVGQRRWLRADPVHGGRLRGRLGLAPHGQKRAGRRAWSVGGAGRCVKTGDGFCFIYLYFVYLFIYYYSWCFDARPRRSRREIWATRGLSQSQSRGRPEGGAQPVPALPVCAVRGGRCWAGPAGSVRMEEGKEGKEEAVAGIVLHDFSGRLGEQRVHFHAMRLRDSLFLWVGAAPALASLAVAMCSPRDGVPVSTSLLGDPSDTASACLAQRLARKTKKQIFVSYNLQNTDSNFTLLIENRIKEEMTAFP</sequence>
<dbReference type="Proteomes" id="UP000694400">
    <property type="component" value="Chromosome 2"/>
</dbReference>
<dbReference type="InterPro" id="IPR032157">
    <property type="entry name" value="PAC4"/>
</dbReference>
<reference evidence="2" key="3">
    <citation type="submission" date="2025-09" db="UniProtKB">
        <authorList>
            <consortium name="Ensembl"/>
        </authorList>
    </citation>
    <scope>IDENTIFICATION</scope>
</reference>
<evidence type="ECO:0000313" key="2">
    <source>
        <dbReference type="Ensembl" id="ENSAPLP00020014123.1"/>
    </source>
</evidence>
<dbReference type="Pfam" id="PF16093">
    <property type="entry name" value="PAC4"/>
    <property type="match status" value="1"/>
</dbReference>
<keyword evidence="1" id="KW-0472">Membrane</keyword>